<evidence type="ECO:0000256" key="9">
    <source>
        <dbReference type="RuleBase" id="RU362091"/>
    </source>
</evidence>
<keyword evidence="5 10" id="KW-0812">Transmembrane</keyword>
<comment type="subcellular location">
    <subcellularLocation>
        <location evidence="1">Cell membrane</location>
        <topology evidence="1">Multi-pass membrane protein</topology>
    </subcellularLocation>
</comment>
<evidence type="ECO:0000256" key="7">
    <source>
        <dbReference type="ARBA" id="ARBA00022989"/>
    </source>
</evidence>
<keyword evidence="3" id="KW-0813">Transport</keyword>
<proteinExistence type="inferred from homology"/>
<evidence type="ECO:0000313" key="12">
    <source>
        <dbReference type="Proteomes" id="UP000781958"/>
    </source>
</evidence>
<evidence type="ECO:0000256" key="8">
    <source>
        <dbReference type="ARBA" id="ARBA00023136"/>
    </source>
</evidence>
<evidence type="ECO:0000256" key="3">
    <source>
        <dbReference type="ARBA" id="ARBA00022448"/>
    </source>
</evidence>
<evidence type="ECO:0000256" key="2">
    <source>
        <dbReference type="ARBA" id="ARBA00006434"/>
    </source>
</evidence>
<keyword evidence="4" id="KW-1003">Cell membrane</keyword>
<evidence type="ECO:0000313" key="11">
    <source>
        <dbReference type="EMBL" id="MBP2293661.1"/>
    </source>
</evidence>
<feature type="transmembrane region" description="Helical" evidence="10">
    <location>
        <begin position="125"/>
        <end position="147"/>
    </location>
</feature>
<dbReference type="InterPro" id="IPR038377">
    <property type="entry name" value="Na/Glc_symporter_sf"/>
</dbReference>
<dbReference type="InterPro" id="IPR050277">
    <property type="entry name" value="Sodium:Solute_Symporter"/>
</dbReference>
<gene>
    <name evidence="11" type="ORF">J2851_003445</name>
</gene>
<comment type="caution">
    <text evidence="11">The sequence shown here is derived from an EMBL/GenBank/DDBJ whole genome shotgun (WGS) entry which is preliminary data.</text>
</comment>
<dbReference type="RefSeq" id="WP_307419841.1">
    <property type="nucleotide sequence ID" value="NZ_JAGINP010000012.1"/>
</dbReference>
<keyword evidence="7 10" id="KW-1133">Transmembrane helix</keyword>
<evidence type="ECO:0000256" key="6">
    <source>
        <dbReference type="ARBA" id="ARBA00022847"/>
    </source>
</evidence>
<dbReference type="PANTHER" id="PTHR48086">
    <property type="entry name" value="SODIUM/PROLINE SYMPORTER-RELATED"/>
    <property type="match status" value="1"/>
</dbReference>
<dbReference type="PROSITE" id="PS50283">
    <property type="entry name" value="NA_SOLUT_SYMP_3"/>
    <property type="match status" value="1"/>
</dbReference>
<reference evidence="11 12" key="1">
    <citation type="submission" date="2021-03" db="EMBL/GenBank/DDBJ databases">
        <title>Genomic Encyclopedia of Type Strains, Phase III (KMG-III): the genomes of soil and plant-associated and newly described type strains.</title>
        <authorList>
            <person name="Whitman W."/>
        </authorList>
    </citation>
    <scope>NUCLEOTIDE SEQUENCE [LARGE SCALE GENOMIC DNA]</scope>
    <source>
        <strain evidence="11 12">IMMIB AFH-6</strain>
    </source>
</reference>
<dbReference type="InterPro" id="IPR001734">
    <property type="entry name" value="Na/solute_symporter"/>
</dbReference>
<evidence type="ECO:0000256" key="10">
    <source>
        <dbReference type="SAM" id="Phobius"/>
    </source>
</evidence>
<dbReference type="Proteomes" id="UP000781958">
    <property type="component" value="Unassembled WGS sequence"/>
</dbReference>
<comment type="similarity">
    <text evidence="2 9">Belongs to the sodium:solute symporter (SSF) (TC 2.A.21) family.</text>
</comment>
<protein>
    <submittedName>
        <fullName evidence="11">Na+(H+)/acetate symporter ActP</fullName>
    </submittedName>
</protein>
<evidence type="ECO:0000256" key="4">
    <source>
        <dbReference type="ARBA" id="ARBA00022475"/>
    </source>
</evidence>
<organism evidence="11 12">
    <name type="scientific">Azospirillum rugosum</name>
    <dbReference type="NCBI Taxonomy" id="416170"/>
    <lineage>
        <taxon>Bacteria</taxon>
        <taxon>Pseudomonadati</taxon>
        <taxon>Pseudomonadota</taxon>
        <taxon>Alphaproteobacteria</taxon>
        <taxon>Rhodospirillales</taxon>
        <taxon>Azospirillaceae</taxon>
        <taxon>Azospirillum</taxon>
    </lineage>
</organism>
<dbReference type="EMBL" id="JAGINP010000012">
    <property type="protein sequence ID" value="MBP2293661.1"/>
    <property type="molecule type" value="Genomic_DNA"/>
</dbReference>
<feature type="transmembrane region" description="Helical" evidence="10">
    <location>
        <begin position="159"/>
        <end position="177"/>
    </location>
</feature>
<dbReference type="PANTHER" id="PTHR48086:SF6">
    <property type="entry name" value="CATION_ACETATE SYMPORTER ACTP"/>
    <property type="match status" value="1"/>
</dbReference>
<accession>A0ABS4SM76</accession>
<dbReference type="Gene3D" id="1.20.1730.10">
    <property type="entry name" value="Sodium/glucose cotransporter"/>
    <property type="match status" value="1"/>
</dbReference>
<evidence type="ECO:0000256" key="1">
    <source>
        <dbReference type="ARBA" id="ARBA00004651"/>
    </source>
</evidence>
<keyword evidence="6" id="KW-0769">Symport</keyword>
<keyword evidence="12" id="KW-1185">Reference proteome</keyword>
<feature type="transmembrane region" description="Helical" evidence="10">
    <location>
        <begin position="63"/>
        <end position="81"/>
    </location>
</feature>
<keyword evidence="8 10" id="KW-0472">Membrane</keyword>
<evidence type="ECO:0000256" key="5">
    <source>
        <dbReference type="ARBA" id="ARBA00022692"/>
    </source>
</evidence>
<feature type="transmembrane region" description="Helical" evidence="10">
    <location>
        <begin position="15"/>
        <end position="42"/>
    </location>
</feature>
<feature type="transmembrane region" description="Helical" evidence="10">
    <location>
        <begin position="87"/>
        <end position="113"/>
    </location>
</feature>
<dbReference type="Pfam" id="PF00474">
    <property type="entry name" value="SSF"/>
    <property type="match status" value="1"/>
</dbReference>
<sequence length="204" mass="20831">MVAVHLADAIGGSLLLGFISAVAFATILAVVAGLTLAGASAVSHDLYACVFKRGRATEAQEIRVSKGAAVVISLAAIALGIEFETMNIAYMVGLVFAIAASANFPILVLSVFWRGLTTRGAVAGGVTGLVTAVGMVVLGPGVWVAALHHPAPIFPYENPALFSVPLAFAAAWIVSVLDRSRAAAEVRSAFNAQFVRAQIGAGAD</sequence>
<name>A0ABS4SM76_9PROT</name>